<dbReference type="InterPro" id="IPR006162">
    <property type="entry name" value="Ppantetheine_attach_site"/>
</dbReference>
<dbReference type="InterPro" id="IPR036736">
    <property type="entry name" value="ACP-like_sf"/>
</dbReference>
<dbReference type="InterPro" id="IPR020806">
    <property type="entry name" value="PKS_PP-bd"/>
</dbReference>
<evidence type="ECO:0000256" key="2">
    <source>
        <dbReference type="ARBA" id="ARBA00022450"/>
    </source>
</evidence>
<evidence type="ECO:0000313" key="6">
    <source>
        <dbReference type="EMBL" id="MFC5065123.1"/>
    </source>
</evidence>
<dbReference type="Pfam" id="PF00550">
    <property type="entry name" value="PP-binding"/>
    <property type="match status" value="3"/>
</dbReference>
<feature type="domain" description="Carrier" evidence="5">
    <location>
        <begin position="3886"/>
        <end position="3961"/>
    </location>
</feature>
<keyword evidence="7" id="KW-1185">Reference proteome</keyword>
<dbReference type="NCBIfam" id="TIGR01733">
    <property type="entry name" value="AA-adenyl-dom"/>
    <property type="match status" value="3"/>
</dbReference>
<keyword evidence="3" id="KW-0597">Phosphoprotein</keyword>
<comment type="cofactor">
    <cofactor evidence="1">
        <name>pantetheine 4'-phosphate</name>
        <dbReference type="ChEBI" id="CHEBI:47942"/>
    </cofactor>
</comment>
<dbReference type="Gene3D" id="3.30.559.10">
    <property type="entry name" value="Chloramphenicol acetyltransferase-like domain"/>
    <property type="match status" value="6"/>
</dbReference>
<feature type="domain" description="Carrier" evidence="5">
    <location>
        <begin position="2416"/>
        <end position="2490"/>
    </location>
</feature>
<dbReference type="SUPFAM" id="SSF47336">
    <property type="entry name" value="ACP-like"/>
    <property type="match status" value="3"/>
</dbReference>
<gene>
    <name evidence="6" type="ORF">ACFPBZ_23100</name>
</gene>
<dbReference type="Proteomes" id="UP001595947">
    <property type="component" value="Unassembled WGS sequence"/>
</dbReference>
<comment type="caution">
    <text evidence="6">The sequence shown here is derived from an EMBL/GenBank/DDBJ whole genome shotgun (WGS) entry which is preliminary data.</text>
</comment>
<feature type="domain" description="Carrier" evidence="5">
    <location>
        <begin position="950"/>
        <end position="1024"/>
    </location>
</feature>
<dbReference type="PANTHER" id="PTHR45527:SF1">
    <property type="entry name" value="FATTY ACID SYNTHASE"/>
    <property type="match status" value="1"/>
</dbReference>
<sequence length="4211" mass="439583">MSSKGVADVLPLTPLQRGLVYLARRDGGEGLDPYTIQLVLDGRDGRPDSLQAALDTVLARHDVLRAAIRDRKRGEPVAVVPTTARVGWRAETVASVEEADELVDDERRRPFDLARPPLVRALLVYLSDGAWRFAVTLHHAVVDGWSLGPLLREVLTTAEGGTPPEPVPFRRHLEHLATLDHDAAARRIADDLAGIDEPTRLLPPLPAEVAELPASVTVELPPVPEGFTLATTLQAAWGIVLARLTGRDDVVFGTTVSGRPAALEGVEDMVGPFVATLPVRVSVGSGSVRSLLDDLARRGRDRLSDEHADLAAVGRLTGLPGELFDTLLVVENVGLDPSKLARLAPSLGVESVAIRDATHYPVSVVALPAHGDEPARLRLVHRRDAVSDADARTLLDRLVRVLAALSDLDAPIASIEVTSSDERRALVAAAADPAGRSTPTTWPAMFAAAAALDPGKPAVVVGGPDPTVVGTLTWAELDERSAGLAGALVERGAGPGAVVGVSLPRSPELIVALAAVLRSGAAYLPLDPDYPAERLAYMLADSGARLVVSDGSSPVSDGTLQTLDVSDVPSLTPTLPEPHPDDAAYLIYTSGSTGRPKGVVVPHAGIADLMATATDPERLAVTADSTVAMFASVSFDLAFFEMSMALCLGGTLVVVPTALRAPDHALAEYLRDHHVTHAALPPSVSGALPADAPLPTGMTILVGTEAVPTELVARWGHDRRLFDAYGPTEVTVNATLGALRPDDVARTGAAPIGRVDAGGRAYVLDRRLQPVPVGVAGELYLAGAGLARGYHGRPDLTAERFLADPFRSGERMYRTGDLVRRRPAVLPDGTDDPWPGELDYLGRVDEQVSLRGFRVEPGEVSAVLAEDPAVGQALVVVRRDGGRPQLVGYVTPGEGAPDPTALRALAAERLPEHMVPAAVVVLDAFPLTPNAKIDRARLPAPEFVAGAGRAAETDAERALCAVLAEVLEVDDVGPDDDFFALGGDSIVALSLVGRARRAGWTVTPRQVVEQRTAGALAAVAVPVPDEGAAPVVDDGVGTVALTPVARDFLARGGPIARYHQRVALTVPAEATAESLTAALDAVLARHDLLRARLVRPADGPPVLEVPAADALRGADVLGEVHDHRDDEGPDAQPLDPRRPDDLAVAVEDAVGRFDPEDGRVLAAASTGDRLVLAAHHLVVDAVSWRVIVDDLRDAHAAVLAGETPRLDPVPTSFRTWTADQSVMAEKRAGEREHWRAAAPREGDPVLTDRPSGTVGEQTHHHVTVPPEVAAPLLGAVPTSIGGTVDDVVLAAVLLAVTRWSGTDGVVVDRERYGRETDTADLSRTVGWFTVTHPLRLALPGDASLDATLKAVKEQRRATPGDGAGYGLLRTVAGEDLGPTPPLLVNYLGRSAVRADDGPFAPAPEAPVMTGGADEAMPLGHALEVNARTEDREDGPHLVVRWSTAAVDADVVSTLADGFVAACRELAAADIGGATPSDFPTVALTQADVDALGDVEDVVPPAPLAEGLLATAALADDADLYAVHLEIDLSGPLDDDHRAALDRAATALIARHDALRETFPQVSSGRWVTAIGREPVSEHWGYRTTDTGLVIDAHHAILDGWSTPVLVREWFALWTAALAHPEADPAALVGKAGLGPTYPHRRHLTRLAERHAGPEGDAARAAWADALAGLDGPTLLADALPGGSGDTAIGFRDRTLDEALTADLRALARDRGVTLATILQVAWALVLARTTGRDDVVLGQTVSGRPPEVEGIDTAVGLYITTVPVRVRLHGSDLGDREPLADLVGRVQAEQAALLDHQDLGLQSIQRAAGVGDLFDTVLVVENYPLDPSAADDAAPEGLGVTAVRNDDAPHYPAGLVVTPGGDGVELRLTHRGSVDADTLLDRVEAALVALARSPEEATGSVDLLDDATRAAVLEPGETREVPTTSLAGLVVDGLRSGDRDAVAVVGPDGTVLTRAELDERSGALAASLAARGIGPEHVVGVALPRSAELIVALVGVLRAGAAYLPLDPDYPADRVDYMVADSGASLVLGPGLNGSDGTSLTSSAGEVPSLTPDPDDPAYVIYTSGSTGRPKGVVVSHAAIVNRLVWMQDRYGLGDDDAVLQKTPSSFDVSVWEFFWPLMTGARLVFAAPGRHGDPEHLVERIDTAGVTTMHFVPSMLRPFLDHVETHGAPASLRRIVCSGEGLPVSTARRCRELLGDVELHNLYGPTEAAVDVTAAQVRGDEAAVPIGAPIHNTGVRVLDRRLRSVGFDVAGELYLTGVQLARGYLGRPALTADRFVADPDGPPGARMYRTGDVVRRSRDGLLYHLGRADDQVKIRGFRVELGEVAAALEAEPEVAQAVASVVMTAAGAVRLVAHVVARGDLDTAELVARLAGRLPEHLVPAAVAVVDEFPLSPSGKVDRGALPPVDRAPDSSSRTAESPVEEALAAAVAAVLERDTVGVDDDFLALGGDSILAIAVVARARAAGVVVTPRQVLTHRTVAALAAVAADAPDEQAAEIVDPDEAPLVPIAQALLAAGAWRRFHQWRAFVAPDGDPAAALAELVRRHPALRMRVDEDARRLVLIDAPVPPLDHVETDDLAAAASAVADRLDPASGVVIAGAHVTTRAGARLVVVIHHVAVDAVSWLRIGRELTGGGSDDRARGYAAWARRLADDAPAQRTLLPGWAAVLRRDNSALPLRGPLQADRDVASAVHHRELRIEGAGAMGDVGALVGGGAEDVLLAALALAVARVGKAGPLVVEVEAHGRPDEVDLDEVVGWFTTAAPVRLDLRGLTPSDLVRALRRAVVARRALPGPDRTFGQLRWLDDEGARLLGALPPPEIAVNYLGRTSAPAHAVVGKPGDPAPEAPGLHGGGDPDRPATAHLSLDAVLEGDTLVARLAWPGPALDDEVVSRLLDALTETVPALAALTRDDLGALANPTRAAVTAPLDDAGLEQVLDAVAPARVVDVAPPAPLAEGLLLWSGETTDADPYTIQLTLPLDGGVDDAAVERLGAAVEATVARHDALRTVLPAGPDGRPVAVVLADPPAGSFRTVDGPLDDVRAEDRRRFDLARGPLLRATLVPGHLVLTVHHVAVDGWSMPILVRDLLAAWSGTTLQPAPAYRDHLAALAARDDDADLAAWREHLAGLPGPTRVVPDATIDDPVPSRLPVPLDDALRADLRALARRRSVTPATLLQVAWALVLGWTTGTEDVVMLQTVSGRGGSADVAGTVGLFINTVPVRVRPVAASTVGDLLERVRDEQAALTDVAHVGLSTIQRAAGTGPDLADTLLVVENYPVDGTAPAGPPGITVGPIEADDGTHYPLCVVAAGRDGLDVHLAHHLPDDAAQAWAGRLARALAALVDDERPVGRVDLLDEAERRLVVHDWNDTGVPDSDRTWPEFFAAQVAERADAPAVVGEDLDGATVSWTYAELDERSGRVATALRARGLGPGDVVGVALPRTPDLVAALVGVLRAGAAYLPLDPDYPADRLRFTVADAAVRVVLTEASVSLLLPDVERLEVGSLVDDAAFVTSSVSKAAVLTPELSPEDAAYVIHTSGSTGRPKGVVLPHRVVPSLVATAAQRLGVRAGTRVLQFASPGFDVAFWELTMALALGGTLVVAPSRVRLPDRALTDFLAHQQVGEGDVLILPPALVAALPDDAVLPDGAVLLVGTEAVPPAVIERWAARLRVFNAYGPTEAAVNSTLGETDPASGASGRVPIGVPDPHTRALVLDAALRPVPPGGVGELYLGGPGLARGYLNRPDLTAERFVADPFGAEFGEPGGRLYRTGDVVRRMTDGRLDHLGRADDQVKVRGYRIELGEVAAAVAAAPGVARAVADTRPGPGNTRRLVAWLVPSGRHVGESLVRRHLTARLPAAMVPTDLVVVDALPTLPSGKIDRAALPEPPSAGAAATPPRDDAERAVAAVFADVLDLDGPPDVHTAFTDLGGHSLLLPVLRARLAEHGVEVSVQELLARPTVAEVAPLLGGSGGGPGSRWVPLRRGEGRAVVLLPGAGGAALPYTALAASLPDRPVWALQGAELLGVPGPDTTTAVVDDVLAQLTALGAGPVDLVGWSYGGVVAQAVAVAGADVASLTLLDAWPGLDEMSDGQDPAAFLGDVLGAGPVDDEAGLEKAVAADPDLAALYPPDVLAGAVRHVGHAREVLRAHHPAPLDTDVPVTVVVAGPDPERARAVWGRVLPGHARFVTVDTTHLGLLRPGAAESVGRFVRETISRTIQEENS</sequence>
<dbReference type="Pfam" id="PF00501">
    <property type="entry name" value="AMP-binding"/>
    <property type="match status" value="3"/>
</dbReference>
<organism evidence="6 7">
    <name type="scientific">Actinomycetospora atypica</name>
    <dbReference type="NCBI Taxonomy" id="1290095"/>
    <lineage>
        <taxon>Bacteria</taxon>
        <taxon>Bacillati</taxon>
        <taxon>Actinomycetota</taxon>
        <taxon>Actinomycetes</taxon>
        <taxon>Pseudonocardiales</taxon>
        <taxon>Pseudonocardiaceae</taxon>
        <taxon>Actinomycetospora</taxon>
    </lineage>
</organism>
<evidence type="ECO:0000256" key="4">
    <source>
        <dbReference type="SAM" id="MobiDB-lite"/>
    </source>
</evidence>
<proteinExistence type="predicted"/>
<dbReference type="InterPro" id="IPR000873">
    <property type="entry name" value="AMP-dep_synth/lig_dom"/>
</dbReference>
<dbReference type="SUPFAM" id="SSF53474">
    <property type="entry name" value="alpha/beta-Hydrolases"/>
    <property type="match status" value="1"/>
</dbReference>
<dbReference type="InterPro" id="IPR029058">
    <property type="entry name" value="AB_hydrolase_fold"/>
</dbReference>
<dbReference type="NCBIfam" id="NF003417">
    <property type="entry name" value="PRK04813.1"/>
    <property type="match status" value="3"/>
</dbReference>
<feature type="region of interest" description="Disordered" evidence="4">
    <location>
        <begin position="1229"/>
        <end position="1258"/>
    </location>
</feature>
<dbReference type="InterPro" id="IPR045851">
    <property type="entry name" value="AMP-bd_C_sf"/>
</dbReference>
<dbReference type="InterPro" id="IPR010071">
    <property type="entry name" value="AA_adenyl_dom"/>
</dbReference>
<dbReference type="RefSeq" id="WP_378038459.1">
    <property type="nucleotide sequence ID" value="NZ_JBHSIV010000031.1"/>
</dbReference>
<evidence type="ECO:0000313" key="7">
    <source>
        <dbReference type="Proteomes" id="UP001595947"/>
    </source>
</evidence>
<feature type="region of interest" description="Disordered" evidence="4">
    <location>
        <begin position="3869"/>
        <end position="3888"/>
    </location>
</feature>
<dbReference type="PROSITE" id="PS50075">
    <property type="entry name" value="CARRIER"/>
    <property type="match status" value="3"/>
</dbReference>
<feature type="region of interest" description="Disordered" evidence="4">
    <location>
        <begin position="1120"/>
        <end position="1140"/>
    </location>
</feature>
<feature type="compositionally biased region" description="Basic and acidic residues" evidence="4">
    <location>
        <begin position="1229"/>
        <end position="1243"/>
    </location>
</feature>
<dbReference type="PANTHER" id="PTHR45527">
    <property type="entry name" value="NONRIBOSOMAL PEPTIDE SYNTHETASE"/>
    <property type="match status" value="1"/>
</dbReference>
<dbReference type="Gene3D" id="3.30.559.30">
    <property type="entry name" value="Nonribosomal peptide synthetase, condensation domain"/>
    <property type="match status" value="5"/>
</dbReference>
<dbReference type="Gene3D" id="2.30.38.10">
    <property type="entry name" value="Luciferase, Domain 3"/>
    <property type="match status" value="3"/>
</dbReference>
<evidence type="ECO:0000256" key="1">
    <source>
        <dbReference type="ARBA" id="ARBA00001957"/>
    </source>
</evidence>
<dbReference type="Pfam" id="PF13193">
    <property type="entry name" value="AMP-binding_C"/>
    <property type="match status" value="3"/>
</dbReference>
<dbReference type="InterPro" id="IPR023213">
    <property type="entry name" value="CAT-like_dom_sf"/>
</dbReference>
<dbReference type="PROSITE" id="PS00012">
    <property type="entry name" value="PHOSPHOPANTETHEINE"/>
    <property type="match status" value="1"/>
</dbReference>
<feature type="region of interest" description="Disordered" evidence="4">
    <location>
        <begin position="2398"/>
        <end position="2420"/>
    </location>
</feature>
<dbReference type="Pfam" id="PF00975">
    <property type="entry name" value="Thioesterase"/>
    <property type="match status" value="1"/>
</dbReference>
<evidence type="ECO:0000256" key="3">
    <source>
        <dbReference type="ARBA" id="ARBA00022553"/>
    </source>
</evidence>
<dbReference type="PROSITE" id="PS00455">
    <property type="entry name" value="AMP_BINDING"/>
    <property type="match status" value="3"/>
</dbReference>
<evidence type="ECO:0000259" key="5">
    <source>
        <dbReference type="PROSITE" id="PS50075"/>
    </source>
</evidence>
<dbReference type="InterPro" id="IPR009081">
    <property type="entry name" value="PP-bd_ACP"/>
</dbReference>
<dbReference type="SUPFAM" id="SSF56801">
    <property type="entry name" value="Acetyl-CoA synthetase-like"/>
    <property type="match status" value="3"/>
</dbReference>
<feature type="region of interest" description="Disordered" evidence="4">
    <location>
        <begin position="2834"/>
        <end position="2858"/>
    </location>
</feature>
<name>A0ABV9YQW6_9PSEU</name>
<dbReference type="InterPro" id="IPR001031">
    <property type="entry name" value="Thioesterase"/>
</dbReference>
<dbReference type="SMART" id="SM00823">
    <property type="entry name" value="PKS_PP"/>
    <property type="match status" value="3"/>
</dbReference>
<dbReference type="CDD" id="cd05930">
    <property type="entry name" value="A_NRPS"/>
    <property type="match status" value="2"/>
</dbReference>
<dbReference type="InterPro" id="IPR001242">
    <property type="entry name" value="Condensation_dom"/>
</dbReference>
<accession>A0ABV9YQW6</accession>
<dbReference type="Gene3D" id="3.40.50.1820">
    <property type="entry name" value="alpha/beta hydrolase"/>
    <property type="match status" value="1"/>
</dbReference>
<dbReference type="EMBL" id="JBHSIV010000031">
    <property type="protein sequence ID" value="MFC5065123.1"/>
    <property type="molecule type" value="Genomic_DNA"/>
</dbReference>
<dbReference type="Pfam" id="PF00668">
    <property type="entry name" value="Condensation"/>
    <property type="match status" value="6"/>
</dbReference>
<dbReference type="SUPFAM" id="SSF52777">
    <property type="entry name" value="CoA-dependent acyltransferases"/>
    <property type="match status" value="10"/>
</dbReference>
<dbReference type="InterPro" id="IPR020845">
    <property type="entry name" value="AMP-binding_CS"/>
</dbReference>
<dbReference type="Gene3D" id="3.40.50.980">
    <property type="match status" value="6"/>
</dbReference>
<dbReference type="InterPro" id="IPR025110">
    <property type="entry name" value="AMP-bd_C"/>
</dbReference>
<dbReference type="Gene3D" id="1.10.1200.10">
    <property type="entry name" value="ACP-like"/>
    <property type="match status" value="3"/>
</dbReference>
<dbReference type="Gene3D" id="3.30.300.30">
    <property type="match status" value="3"/>
</dbReference>
<keyword evidence="2" id="KW-0596">Phosphopantetheine</keyword>
<protein>
    <submittedName>
        <fullName evidence="6">Amino acid adenylation domain-containing protein</fullName>
    </submittedName>
</protein>
<reference evidence="7" key="1">
    <citation type="journal article" date="2019" name="Int. J. Syst. Evol. Microbiol.">
        <title>The Global Catalogue of Microorganisms (GCM) 10K type strain sequencing project: providing services to taxonomists for standard genome sequencing and annotation.</title>
        <authorList>
            <consortium name="The Broad Institute Genomics Platform"/>
            <consortium name="The Broad Institute Genome Sequencing Center for Infectious Disease"/>
            <person name="Wu L."/>
            <person name="Ma J."/>
        </authorList>
    </citation>
    <scope>NUCLEOTIDE SEQUENCE [LARGE SCALE GENOMIC DNA]</scope>
    <source>
        <strain evidence="7">CGMCC 4.7093</strain>
    </source>
</reference>